<dbReference type="EMBL" id="UZAH01030484">
    <property type="protein sequence ID" value="VDP10722.1"/>
    <property type="molecule type" value="Genomic_DNA"/>
</dbReference>
<dbReference type="AlphaFoldDB" id="A0A183G8E7"/>
<keyword evidence="2" id="KW-1185">Reference proteome</keyword>
<evidence type="ECO:0000313" key="3">
    <source>
        <dbReference type="WBParaSite" id="HPBE_0001813501-mRNA-1"/>
    </source>
</evidence>
<reference evidence="1 2" key="1">
    <citation type="submission" date="2018-11" db="EMBL/GenBank/DDBJ databases">
        <authorList>
            <consortium name="Pathogen Informatics"/>
        </authorList>
    </citation>
    <scope>NUCLEOTIDE SEQUENCE [LARGE SCALE GENOMIC DNA]</scope>
</reference>
<name>A0A183G8E7_HELPZ</name>
<protein>
    <submittedName>
        <fullName evidence="3">DNA-directed DNA polymerase</fullName>
    </submittedName>
</protein>
<dbReference type="Proteomes" id="UP000050761">
    <property type="component" value="Unassembled WGS sequence"/>
</dbReference>
<evidence type="ECO:0000313" key="2">
    <source>
        <dbReference type="Proteomes" id="UP000050761"/>
    </source>
</evidence>
<gene>
    <name evidence="1" type="ORF">HPBE_LOCUS18134</name>
</gene>
<sequence>MLRRCDISSLLGEHRLRCHNGAGVDVKMTMIREFEISAHKTLEALWIAARNHTIIRKEERVAVIQELAPYVNLYGLEPEEAR</sequence>
<accession>A0A3P8AAS9</accession>
<reference evidence="3" key="2">
    <citation type="submission" date="2019-09" db="UniProtKB">
        <authorList>
            <consortium name="WormBaseParasite"/>
        </authorList>
    </citation>
    <scope>IDENTIFICATION</scope>
</reference>
<organism evidence="2 3">
    <name type="scientific">Heligmosomoides polygyrus</name>
    <name type="common">Parasitic roundworm</name>
    <dbReference type="NCBI Taxonomy" id="6339"/>
    <lineage>
        <taxon>Eukaryota</taxon>
        <taxon>Metazoa</taxon>
        <taxon>Ecdysozoa</taxon>
        <taxon>Nematoda</taxon>
        <taxon>Chromadorea</taxon>
        <taxon>Rhabditida</taxon>
        <taxon>Rhabditina</taxon>
        <taxon>Rhabditomorpha</taxon>
        <taxon>Strongyloidea</taxon>
        <taxon>Heligmosomidae</taxon>
        <taxon>Heligmosomoides</taxon>
    </lineage>
</organism>
<accession>A0A183G8E7</accession>
<dbReference type="OrthoDB" id="5849335at2759"/>
<evidence type="ECO:0000313" key="1">
    <source>
        <dbReference type="EMBL" id="VDP10722.1"/>
    </source>
</evidence>
<dbReference type="WBParaSite" id="HPBE_0001813501-mRNA-1">
    <property type="protein sequence ID" value="HPBE_0001813501-mRNA-1"/>
    <property type="gene ID" value="HPBE_0001813501"/>
</dbReference>
<proteinExistence type="predicted"/>